<dbReference type="GO" id="GO:0006511">
    <property type="term" value="P:ubiquitin-dependent protein catabolic process"/>
    <property type="evidence" value="ECO:0007669"/>
    <property type="project" value="TreeGrafter"/>
</dbReference>
<evidence type="ECO:0000313" key="9">
    <source>
        <dbReference type="Proteomes" id="UP000316621"/>
    </source>
</evidence>
<dbReference type="EMBL" id="CM010722">
    <property type="protein sequence ID" value="RZC72897.1"/>
    <property type="molecule type" value="Genomic_DNA"/>
</dbReference>
<dbReference type="PANTHER" id="PTHR11254">
    <property type="entry name" value="HECT DOMAIN UBIQUITIN-PROTEIN LIGASE"/>
    <property type="match status" value="1"/>
</dbReference>
<accession>A0A4Y7KJ69</accession>
<keyword evidence="5 6" id="KW-0833">Ubl conjugation pathway</keyword>
<dbReference type="InterPro" id="IPR000569">
    <property type="entry name" value="HECT_dom"/>
</dbReference>
<evidence type="ECO:0000256" key="3">
    <source>
        <dbReference type="ARBA" id="ARBA00012485"/>
    </source>
</evidence>
<dbReference type="EC" id="2.3.2.26" evidence="3"/>
<evidence type="ECO:0000256" key="4">
    <source>
        <dbReference type="ARBA" id="ARBA00022679"/>
    </source>
</evidence>
<dbReference type="OMA" id="ICAFENQ"/>
<dbReference type="Proteomes" id="UP000316621">
    <property type="component" value="Chromosome 8"/>
</dbReference>
<evidence type="ECO:0000256" key="5">
    <source>
        <dbReference type="ARBA" id="ARBA00022786"/>
    </source>
</evidence>
<dbReference type="PANTHER" id="PTHR11254:SF424">
    <property type="entry name" value="E3 UBIQUITIN-PROTEIN LIGASE UPL5"/>
    <property type="match status" value="1"/>
</dbReference>
<evidence type="ECO:0000256" key="2">
    <source>
        <dbReference type="ARBA" id="ARBA00004906"/>
    </source>
</evidence>
<evidence type="ECO:0000256" key="1">
    <source>
        <dbReference type="ARBA" id="ARBA00000885"/>
    </source>
</evidence>
<dbReference type="SMART" id="SM00119">
    <property type="entry name" value="HECTc"/>
    <property type="match status" value="1"/>
</dbReference>
<name>A0A4Y7KJ69_PAPSO</name>
<dbReference type="AlphaFoldDB" id="A0A4Y7KJ69"/>
<feature type="domain" description="HECT" evidence="7">
    <location>
        <begin position="135"/>
        <end position="374"/>
    </location>
</feature>
<dbReference type="Pfam" id="PF00632">
    <property type="entry name" value="HECT"/>
    <property type="match status" value="1"/>
</dbReference>
<proteinExistence type="predicted"/>
<evidence type="ECO:0000259" key="7">
    <source>
        <dbReference type="PROSITE" id="PS50237"/>
    </source>
</evidence>
<dbReference type="GO" id="GO:0061630">
    <property type="term" value="F:ubiquitin protein ligase activity"/>
    <property type="evidence" value="ECO:0007669"/>
    <property type="project" value="UniProtKB-EC"/>
</dbReference>
<dbReference type="PROSITE" id="PS50237">
    <property type="entry name" value="HECT"/>
    <property type="match status" value="1"/>
</dbReference>
<keyword evidence="9" id="KW-1185">Reference proteome</keyword>
<organism evidence="8 9">
    <name type="scientific">Papaver somniferum</name>
    <name type="common">Opium poppy</name>
    <dbReference type="NCBI Taxonomy" id="3469"/>
    <lineage>
        <taxon>Eukaryota</taxon>
        <taxon>Viridiplantae</taxon>
        <taxon>Streptophyta</taxon>
        <taxon>Embryophyta</taxon>
        <taxon>Tracheophyta</taxon>
        <taxon>Spermatophyta</taxon>
        <taxon>Magnoliopsida</taxon>
        <taxon>Ranunculales</taxon>
        <taxon>Papaveraceae</taxon>
        <taxon>Papaveroideae</taxon>
        <taxon>Papaver</taxon>
    </lineage>
</organism>
<dbReference type="GO" id="GO:0000209">
    <property type="term" value="P:protein polyubiquitination"/>
    <property type="evidence" value="ECO:0007669"/>
    <property type="project" value="TreeGrafter"/>
</dbReference>
<dbReference type="STRING" id="3469.A0A4Y7KJ69"/>
<keyword evidence="4" id="KW-0808">Transferase</keyword>
<protein>
    <recommendedName>
        <fullName evidence="3">HECT-type E3 ubiquitin transferase</fullName>
        <ecNumber evidence="3">2.3.2.26</ecNumber>
    </recommendedName>
</protein>
<dbReference type="InterPro" id="IPR050409">
    <property type="entry name" value="E3_ubiq-protein_ligase"/>
</dbReference>
<gene>
    <name evidence="8" type="ORF">C5167_048373</name>
</gene>
<comment type="caution">
    <text evidence="6">Lacks conserved residue(s) required for the propagation of feature annotation.</text>
</comment>
<evidence type="ECO:0000313" key="8">
    <source>
        <dbReference type="EMBL" id="RZC72897.1"/>
    </source>
</evidence>
<dbReference type="Gene3D" id="3.30.2160.10">
    <property type="entry name" value="Hect, E3 ligase catalytic domain"/>
    <property type="match status" value="1"/>
</dbReference>
<dbReference type="SUPFAM" id="SSF56204">
    <property type="entry name" value="Hect, E3 ligase catalytic domain"/>
    <property type="match status" value="1"/>
</dbReference>
<dbReference type="Gramene" id="RZC72897">
    <property type="protein sequence ID" value="RZC72897"/>
    <property type="gene ID" value="C5167_048373"/>
</dbReference>
<sequence length="374" mass="43224">MYEDLNSEFIQCLAKVKGDVLYGRLFDYTPTWPSYLSVLRELKKFSKMFLNHEKDPLTQVRKYPYQMDILIKLSKRSDDLLWLLPYKNLINPISRDYLFMKMFPEVKLDFGKQHKMLIDRSQILTVSFKHLSLGNSKSLRCGLSVEFRNEEAVGYGVLREWFFIICQELFDPKVSLFLACSNDRRRFFPNPAPVVPRHLNYFAFAGRVIALALMHKVQVGITFAPVFFYQLAGGVISLDDIQDADPVMYKSCKEILKMDADSVDSDVLGLTFGREFKEFGSRRVVELCPGGNSIIVNSKNREQYIELLIQHCFVKSIAENLSYFTRGFGDILCERGLQKIFFQNLELEDLDLMLLGSGEAISGKDWKAHTEYHG</sequence>
<dbReference type="InterPro" id="IPR035983">
    <property type="entry name" value="Hect_E3_ubiquitin_ligase"/>
</dbReference>
<dbReference type="Gene3D" id="3.90.1750.10">
    <property type="entry name" value="Hect, E3 ligase catalytic domains"/>
    <property type="match status" value="1"/>
</dbReference>
<comment type="pathway">
    <text evidence="2">Protein modification; protein ubiquitination.</text>
</comment>
<reference evidence="8 9" key="1">
    <citation type="journal article" date="2018" name="Science">
        <title>The opium poppy genome and morphinan production.</title>
        <authorList>
            <person name="Guo L."/>
            <person name="Winzer T."/>
            <person name="Yang X."/>
            <person name="Li Y."/>
            <person name="Ning Z."/>
            <person name="He Z."/>
            <person name="Teodor R."/>
            <person name="Lu Y."/>
            <person name="Bowser T.A."/>
            <person name="Graham I.A."/>
            <person name="Ye K."/>
        </authorList>
    </citation>
    <scope>NUCLEOTIDE SEQUENCE [LARGE SCALE GENOMIC DNA]</scope>
    <source>
        <strain evidence="9">cv. HN1</strain>
        <tissue evidence="8">Leaves</tissue>
    </source>
</reference>
<dbReference type="GO" id="GO:0005737">
    <property type="term" value="C:cytoplasm"/>
    <property type="evidence" value="ECO:0007669"/>
    <property type="project" value="TreeGrafter"/>
</dbReference>
<comment type="catalytic activity">
    <reaction evidence="1">
        <text>S-ubiquitinyl-[E2 ubiquitin-conjugating enzyme]-L-cysteine + [acceptor protein]-L-lysine = [E2 ubiquitin-conjugating enzyme]-L-cysteine + N(6)-ubiquitinyl-[acceptor protein]-L-lysine.</text>
        <dbReference type="EC" id="2.3.2.26"/>
    </reaction>
</comment>
<evidence type="ECO:0000256" key="6">
    <source>
        <dbReference type="PROSITE-ProRule" id="PRU00104"/>
    </source>
</evidence>